<evidence type="ECO:0000313" key="7">
    <source>
        <dbReference type="EMBL" id="SFK99254.1"/>
    </source>
</evidence>
<keyword evidence="4" id="KW-0472">Membrane</keyword>
<evidence type="ECO:0000259" key="6">
    <source>
        <dbReference type="Pfam" id="PF25973"/>
    </source>
</evidence>
<dbReference type="EMBL" id="FOSQ01000013">
    <property type="protein sequence ID" value="SFK99254.1"/>
    <property type="molecule type" value="Genomic_DNA"/>
</dbReference>
<reference evidence="7 8" key="1">
    <citation type="submission" date="2016-10" db="EMBL/GenBank/DDBJ databases">
        <authorList>
            <person name="de Groot N.N."/>
        </authorList>
    </citation>
    <scope>NUCLEOTIDE SEQUENCE [LARGE SCALE GENOMIC DNA]</scope>
    <source>
        <strain evidence="7 8">DSM 19981</strain>
    </source>
</reference>
<dbReference type="GO" id="GO:0016020">
    <property type="term" value="C:membrane"/>
    <property type="evidence" value="ECO:0007669"/>
    <property type="project" value="UniProtKB-SubCell"/>
</dbReference>
<accession>A0A1I4E083</accession>
<dbReference type="InterPro" id="IPR022275">
    <property type="entry name" value="NHPM_bacteriocin_SS_HylD"/>
</dbReference>
<dbReference type="InterPro" id="IPR050739">
    <property type="entry name" value="MFP"/>
</dbReference>
<evidence type="ECO:0000313" key="8">
    <source>
        <dbReference type="Proteomes" id="UP000199473"/>
    </source>
</evidence>
<dbReference type="Proteomes" id="UP000199473">
    <property type="component" value="Unassembled WGS sequence"/>
</dbReference>
<dbReference type="RefSeq" id="WP_092962530.1">
    <property type="nucleotide sequence ID" value="NZ_FOSQ01000013.1"/>
</dbReference>
<dbReference type="NCBIfam" id="TIGR03794">
    <property type="entry name" value="NHLM_micro_HlyD"/>
    <property type="match status" value="1"/>
</dbReference>
<feature type="coiled-coil region" evidence="5">
    <location>
        <begin position="107"/>
        <end position="144"/>
    </location>
</feature>
<evidence type="ECO:0000256" key="4">
    <source>
        <dbReference type="ARBA" id="ARBA00023136"/>
    </source>
</evidence>
<evidence type="ECO:0000256" key="2">
    <source>
        <dbReference type="ARBA" id="ARBA00022692"/>
    </source>
</evidence>
<dbReference type="Gene3D" id="2.40.50.100">
    <property type="match status" value="2"/>
</dbReference>
<keyword evidence="2" id="KW-0812">Transmembrane</keyword>
<protein>
    <submittedName>
        <fullName evidence="7">HlyD family secretion protein</fullName>
    </submittedName>
</protein>
<proteinExistence type="predicted"/>
<keyword evidence="3" id="KW-1133">Transmembrane helix</keyword>
<keyword evidence="8" id="KW-1185">Reference proteome</keyword>
<sequence>MENPGNPPLFRAEAVASATSVTTVEDALEVVPPPLKILWGVLGALTLGLIGWSAVTNVPVKINGQGILLSAGGLTDIVSDTEGRVVEFTARPGDLVTAGSVVAVVDQAELRLQLTAAEGELRDAETARAEMRRFQEREQAADRAWRAARDEGLARSLRAAQDRLRLLTEREGVVRDLADRSLATRDRAIGAQIELFGVRDQIEGLQNERRVLEMDAMMRQTQRERDMLTADQRVATAERQVTTLNDRIYRMGAVRSPFDGRVVEAKANVGQVVSRGGPLLTLVRSDTAAGTGSLVGLVYVGAQDGKKLQPGMTVDLSPATAPSQEYGFLRGRVLRVADTPASSAGMLRTLQNDALVSEFQRNQRTLFEVNIELQHDARGRHVWSGGSGPAFSIEGGTPVGMQATVRQVRMIALGLPALQRWLGEDVRVTTDSAAAPAATTVAQR</sequence>
<keyword evidence="5" id="KW-0175">Coiled coil</keyword>
<comment type="subcellular location">
    <subcellularLocation>
        <location evidence="1">Membrane</location>
        <topology evidence="1">Single-pass membrane protein</topology>
    </subcellularLocation>
</comment>
<gene>
    <name evidence="7" type="ORF">SAMN02745775_113107</name>
</gene>
<dbReference type="OrthoDB" id="8439633at2"/>
<evidence type="ECO:0000256" key="5">
    <source>
        <dbReference type="SAM" id="Coils"/>
    </source>
</evidence>
<dbReference type="Pfam" id="PF25973">
    <property type="entry name" value="BSH_CzcB"/>
    <property type="match status" value="1"/>
</dbReference>
<dbReference type="STRING" id="1123062.SAMN02745775_113107"/>
<dbReference type="InterPro" id="IPR058647">
    <property type="entry name" value="BSH_CzcB-like"/>
</dbReference>
<dbReference type="AlphaFoldDB" id="A0A1I4E083"/>
<evidence type="ECO:0000256" key="3">
    <source>
        <dbReference type="ARBA" id="ARBA00022989"/>
    </source>
</evidence>
<dbReference type="PANTHER" id="PTHR30386">
    <property type="entry name" value="MEMBRANE FUSION SUBUNIT OF EMRAB-TOLC MULTIDRUG EFFLUX PUMP"/>
    <property type="match status" value="1"/>
</dbReference>
<evidence type="ECO:0000256" key="1">
    <source>
        <dbReference type="ARBA" id="ARBA00004167"/>
    </source>
</evidence>
<organism evidence="7 8">
    <name type="scientific">Falsiroseomonas stagni DSM 19981</name>
    <dbReference type="NCBI Taxonomy" id="1123062"/>
    <lineage>
        <taxon>Bacteria</taxon>
        <taxon>Pseudomonadati</taxon>
        <taxon>Pseudomonadota</taxon>
        <taxon>Alphaproteobacteria</taxon>
        <taxon>Acetobacterales</taxon>
        <taxon>Roseomonadaceae</taxon>
        <taxon>Falsiroseomonas</taxon>
    </lineage>
</organism>
<feature type="domain" description="CzcB-like barrel-sandwich hybrid" evidence="6">
    <location>
        <begin position="75"/>
        <end position="277"/>
    </location>
</feature>
<name>A0A1I4E083_9PROT</name>
<dbReference type="PANTHER" id="PTHR30386:SF26">
    <property type="entry name" value="TRANSPORT PROTEIN COMB"/>
    <property type="match status" value="1"/>
</dbReference>